<dbReference type="GO" id="GO:0070072">
    <property type="term" value="P:vacuolar proton-transporting V-type ATPase complex assembly"/>
    <property type="evidence" value="ECO:0007669"/>
    <property type="project" value="InterPro"/>
</dbReference>
<gene>
    <name evidence="2" type="primary">ccdc115_0</name>
    <name evidence="2" type="ORF">g.79689</name>
</gene>
<protein>
    <recommendedName>
        <fullName evidence="1">Vacuolar ATPase assembly protein VMA22</fullName>
    </recommendedName>
</protein>
<evidence type="ECO:0000256" key="1">
    <source>
        <dbReference type="ARBA" id="ARBA00093634"/>
    </source>
</evidence>
<dbReference type="InterPro" id="IPR040357">
    <property type="entry name" value="Vma22/CCDC115"/>
</dbReference>
<accession>A0A1D1YZ30</accession>
<dbReference type="AlphaFoldDB" id="A0A1D1YZ30"/>
<dbReference type="PANTHER" id="PTHR31996:SF2">
    <property type="entry name" value="COILED-COIL DOMAIN-CONTAINING PROTEIN 115"/>
    <property type="match status" value="1"/>
</dbReference>
<reference evidence="2" key="1">
    <citation type="submission" date="2015-07" db="EMBL/GenBank/DDBJ databases">
        <title>Transcriptome Assembly of Anthurium amnicola.</title>
        <authorList>
            <person name="Suzuki J."/>
        </authorList>
    </citation>
    <scope>NUCLEOTIDE SEQUENCE</scope>
</reference>
<proteinExistence type="predicted"/>
<dbReference type="GO" id="GO:0051082">
    <property type="term" value="F:unfolded protein binding"/>
    <property type="evidence" value="ECO:0007669"/>
    <property type="project" value="TreeGrafter"/>
</dbReference>
<dbReference type="Pfam" id="PF21730">
    <property type="entry name" value="Vma22_CCDC115"/>
    <property type="match status" value="1"/>
</dbReference>
<dbReference type="PANTHER" id="PTHR31996">
    <property type="entry name" value="COILED-COIL DOMAIN-CONTAINING PROTEIN 115"/>
    <property type="match status" value="1"/>
</dbReference>
<dbReference type="EMBL" id="GDJX01008023">
    <property type="protein sequence ID" value="JAT59913.1"/>
    <property type="molecule type" value="Transcribed_RNA"/>
</dbReference>
<organism evidence="2">
    <name type="scientific">Anthurium amnicola</name>
    <dbReference type="NCBI Taxonomy" id="1678845"/>
    <lineage>
        <taxon>Eukaryota</taxon>
        <taxon>Viridiplantae</taxon>
        <taxon>Streptophyta</taxon>
        <taxon>Embryophyta</taxon>
        <taxon>Tracheophyta</taxon>
        <taxon>Spermatophyta</taxon>
        <taxon>Magnoliopsida</taxon>
        <taxon>Liliopsida</taxon>
        <taxon>Araceae</taxon>
        <taxon>Pothoideae</taxon>
        <taxon>Potheae</taxon>
        <taxon>Anthurium</taxon>
    </lineage>
</organism>
<sequence length="240" mass="25811">MTAHDPTNGVVAVVAEQDSEDLEQTLASLTLATSTEEGTTVVMGEEDEAMLQFLDSLDGYLAVIGSLSSTLRQGWLELAGARHSMGSSRISSTLFDLKSHSAATTVDVKESTGMVSDGISASQSYFVLSKWGYHECLKCSSAEGDLNGKLQKQTSLCSRHEDGSGFEQACRAMDDSATVDDQIQKKRSKSLSMFGTLVSPKLRAAQVSFETALESIIDMANRRSVVLSAFSRLQQEDSSD</sequence>
<name>A0A1D1YZ30_9ARAE</name>
<evidence type="ECO:0000313" key="2">
    <source>
        <dbReference type="EMBL" id="JAT59913.1"/>
    </source>
</evidence>